<dbReference type="SUPFAM" id="SSF46955">
    <property type="entry name" value="Putative DNA-binding domain"/>
    <property type="match status" value="1"/>
</dbReference>
<organism evidence="2 3">
    <name type="scientific">Propioniciclava coleopterorum</name>
    <dbReference type="NCBI Taxonomy" id="2714937"/>
    <lineage>
        <taxon>Bacteria</taxon>
        <taxon>Bacillati</taxon>
        <taxon>Actinomycetota</taxon>
        <taxon>Actinomycetes</taxon>
        <taxon>Propionibacteriales</taxon>
        <taxon>Propionibacteriaceae</taxon>
        <taxon>Propioniciclava</taxon>
    </lineage>
</organism>
<dbReference type="GO" id="GO:0003677">
    <property type="term" value="F:DNA binding"/>
    <property type="evidence" value="ECO:0007669"/>
    <property type="project" value="InterPro"/>
</dbReference>
<dbReference type="Pfam" id="PF12728">
    <property type="entry name" value="HTH_17"/>
    <property type="match status" value="1"/>
</dbReference>
<name>A0A6G7Y5U3_9ACTN</name>
<accession>A0A6G7Y5U3</accession>
<proteinExistence type="predicted"/>
<keyword evidence="3" id="KW-1185">Reference proteome</keyword>
<dbReference type="KEGG" id="prv:G7070_07690"/>
<dbReference type="AlphaFoldDB" id="A0A6G7Y5U3"/>
<dbReference type="EMBL" id="CP049865">
    <property type="protein sequence ID" value="QIK72170.1"/>
    <property type="molecule type" value="Genomic_DNA"/>
</dbReference>
<evidence type="ECO:0000313" key="2">
    <source>
        <dbReference type="EMBL" id="QIK72170.1"/>
    </source>
</evidence>
<dbReference type="NCBIfam" id="TIGR01764">
    <property type="entry name" value="excise"/>
    <property type="match status" value="1"/>
</dbReference>
<dbReference type="Proteomes" id="UP000501058">
    <property type="component" value="Chromosome"/>
</dbReference>
<dbReference type="InterPro" id="IPR009061">
    <property type="entry name" value="DNA-bd_dom_put_sf"/>
</dbReference>
<gene>
    <name evidence="2" type="ORF">G7070_07690</name>
</gene>
<dbReference type="InterPro" id="IPR010093">
    <property type="entry name" value="SinI_DNA-bd"/>
</dbReference>
<dbReference type="InterPro" id="IPR041657">
    <property type="entry name" value="HTH_17"/>
</dbReference>
<reference evidence="2 3" key="1">
    <citation type="submission" date="2020-03" db="EMBL/GenBank/DDBJ databases">
        <title>Propioniciclava sp. nov., isolated from Hydrophilus acuminatus.</title>
        <authorList>
            <person name="Hyun D.-W."/>
            <person name="Bae J.-W."/>
        </authorList>
    </citation>
    <scope>NUCLEOTIDE SEQUENCE [LARGE SCALE GENOMIC DNA]</scope>
    <source>
        <strain evidence="2 3">HDW11</strain>
    </source>
</reference>
<sequence>MTMRTYESLPTAAARIGVSVKTIRRRIAEGVLPVYRCGRILRLDPDDVDAMFSRYPQWSTAPQASARARTAQRAS</sequence>
<protein>
    <submittedName>
        <fullName evidence="2">Helix-turn-helix domain-containing protein</fullName>
    </submittedName>
</protein>
<evidence type="ECO:0000259" key="1">
    <source>
        <dbReference type="Pfam" id="PF12728"/>
    </source>
</evidence>
<evidence type="ECO:0000313" key="3">
    <source>
        <dbReference type="Proteomes" id="UP000501058"/>
    </source>
</evidence>
<feature type="domain" description="Helix-turn-helix" evidence="1">
    <location>
        <begin position="11"/>
        <end position="53"/>
    </location>
</feature>